<dbReference type="InterPro" id="IPR013130">
    <property type="entry name" value="Fe3_Rdtase_TM_dom"/>
</dbReference>
<evidence type="ECO:0000256" key="7">
    <source>
        <dbReference type="SAM" id="Phobius"/>
    </source>
</evidence>
<feature type="transmembrane region" description="Helical" evidence="7">
    <location>
        <begin position="214"/>
        <end position="236"/>
    </location>
</feature>
<evidence type="ECO:0000256" key="2">
    <source>
        <dbReference type="ARBA" id="ARBA00022448"/>
    </source>
</evidence>
<feature type="domain" description="Ferric oxidoreductase" evidence="8">
    <location>
        <begin position="222"/>
        <end position="339"/>
    </location>
</feature>
<feature type="transmembrane region" description="Helical" evidence="7">
    <location>
        <begin position="176"/>
        <end position="193"/>
    </location>
</feature>
<dbReference type="GO" id="GO:0005886">
    <property type="term" value="C:plasma membrane"/>
    <property type="evidence" value="ECO:0007669"/>
    <property type="project" value="TreeGrafter"/>
</dbReference>
<organism evidence="10 11">
    <name type="scientific">Rhizophlyctis rosea</name>
    <dbReference type="NCBI Taxonomy" id="64517"/>
    <lineage>
        <taxon>Eukaryota</taxon>
        <taxon>Fungi</taxon>
        <taxon>Fungi incertae sedis</taxon>
        <taxon>Chytridiomycota</taxon>
        <taxon>Chytridiomycota incertae sedis</taxon>
        <taxon>Chytridiomycetes</taxon>
        <taxon>Rhizophlyctidales</taxon>
        <taxon>Rhizophlyctidaceae</taxon>
        <taxon>Rhizophlyctis</taxon>
    </lineage>
</organism>
<dbReference type="Pfam" id="PF08022">
    <property type="entry name" value="FAD_binding_8"/>
    <property type="match status" value="1"/>
</dbReference>
<keyword evidence="11" id="KW-1185">Reference proteome</keyword>
<evidence type="ECO:0000259" key="9">
    <source>
        <dbReference type="Pfam" id="PF08022"/>
    </source>
</evidence>
<evidence type="ECO:0000313" key="11">
    <source>
        <dbReference type="Proteomes" id="UP001212841"/>
    </source>
</evidence>
<evidence type="ECO:0000259" key="8">
    <source>
        <dbReference type="Pfam" id="PF01794"/>
    </source>
</evidence>
<dbReference type="GO" id="GO:0006879">
    <property type="term" value="P:intracellular iron ion homeostasis"/>
    <property type="evidence" value="ECO:0007669"/>
    <property type="project" value="TreeGrafter"/>
</dbReference>
<keyword evidence="4 7" id="KW-1133">Transmembrane helix</keyword>
<evidence type="ECO:0000256" key="4">
    <source>
        <dbReference type="ARBA" id="ARBA00022989"/>
    </source>
</evidence>
<dbReference type="GO" id="GO:0015677">
    <property type="term" value="P:copper ion import"/>
    <property type="evidence" value="ECO:0007669"/>
    <property type="project" value="TreeGrafter"/>
</dbReference>
<feature type="transmembrane region" description="Helical" evidence="7">
    <location>
        <begin position="323"/>
        <end position="343"/>
    </location>
</feature>
<evidence type="ECO:0000313" key="10">
    <source>
        <dbReference type="EMBL" id="KAJ3052586.1"/>
    </source>
</evidence>
<dbReference type="EMBL" id="JADGJD010000282">
    <property type="protein sequence ID" value="KAJ3052586.1"/>
    <property type="molecule type" value="Genomic_DNA"/>
</dbReference>
<evidence type="ECO:0000256" key="3">
    <source>
        <dbReference type="ARBA" id="ARBA00022692"/>
    </source>
</evidence>
<feature type="transmembrane region" description="Helical" evidence="7">
    <location>
        <begin position="355"/>
        <end position="375"/>
    </location>
</feature>
<dbReference type="SFLD" id="SFLDG01168">
    <property type="entry name" value="Ferric_reductase_subgroup_(FRE"/>
    <property type="match status" value="1"/>
</dbReference>
<dbReference type="Proteomes" id="UP001212841">
    <property type="component" value="Unassembled WGS sequence"/>
</dbReference>
<dbReference type="SFLD" id="SFLDS00052">
    <property type="entry name" value="Ferric_Reductase_Domain"/>
    <property type="match status" value="1"/>
</dbReference>
<dbReference type="Pfam" id="PF01794">
    <property type="entry name" value="Ferric_reduct"/>
    <property type="match status" value="1"/>
</dbReference>
<dbReference type="GO" id="GO:0000293">
    <property type="term" value="F:ferric-chelate reductase activity"/>
    <property type="evidence" value="ECO:0007669"/>
    <property type="project" value="TreeGrafter"/>
</dbReference>
<proteinExistence type="predicted"/>
<keyword evidence="2" id="KW-0813">Transport</keyword>
<evidence type="ECO:0000256" key="6">
    <source>
        <dbReference type="ARBA" id="ARBA00023136"/>
    </source>
</evidence>
<reference evidence="10" key="1">
    <citation type="submission" date="2020-05" db="EMBL/GenBank/DDBJ databases">
        <title>Phylogenomic resolution of chytrid fungi.</title>
        <authorList>
            <person name="Stajich J.E."/>
            <person name="Amses K."/>
            <person name="Simmons R."/>
            <person name="Seto K."/>
            <person name="Myers J."/>
            <person name="Bonds A."/>
            <person name="Quandt C.A."/>
            <person name="Barry K."/>
            <person name="Liu P."/>
            <person name="Grigoriev I."/>
            <person name="Longcore J.E."/>
            <person name="James T.Y."/>
        </authorList>
    </citation>
    <scope>NUCLEOTIDE SEQUENCE</scope>
    <source>
        <strain evidence="10">JEL0318</strain>
    </source>
</reference>
<dbReference type="AlphaFoldDB" id="A0AAD5SCX0"/>
<dbReference type="GO" id="GO:0006826">
    <property type="term" value="P:iron ion transport"/>
    <property type="evidence" value="ECO:0007669"/>
    <property type="project" value="TreeGrafter"/>
</dbReference>
<accession>A0AAD5SCX0</accession>
<dbReference type="PANTHER" id="PTHR32361:SF9">
    <property type="entry name" value="FERRIC REDUCTASE TRANSMEMBRANE COMPONENT 3-RELATED"/>
    <property type="match status" value="1"/>
</dbReference>
<dbReference type="SUPFAM" id="SSF52343">
    <property type="entry name" value="Ferredoxin reductase-like, C-terminal NADP-linked domain"/>
    <property type="match status" value="1"/>
</dbReference>
<feature type="transmembrane region" description="Helical" evidence="7">
    <location>
        <begin position="118"/>
        <end position="138"/>
    </location>
</feature>
<dbReference type="InterPro" id="IPR051410">
    <property type="entry name" value="Ferric/Cupric_Reductase"/>
</dbReference>
<dbReference type="InterPro" id="IPR039261">
    <property type="entry name" value="FNR_nucleotide-bd"/>
</dbReference>
<name>A0AAD5SCX0_9FUNG</name>
<gene>
    <name evidence="10" type="ORF">HK097_006022</name>
</gene>
<keyword evidence="5" id="KW-0406">Ion transport</keyword>
<keyword evidence="6 7" id="KW-0472">Membrane</keyword>
<evidence type="ECO:0000256" key="1">
    <source>
        <dbReference type="ARBA" id="ARBA00004141"/>
    </source>
</evidence>
<dbReference type="InterPro" id="IPR013112">
    <property type="entry name" value="FAD-bd_8"/>
</dbReference>
<feature type="transmembrane region" description="Helical" evidence="7">
    <location>
        <begin position="528"/>
        <end position="546"/>
    </location>
</feature>
<keyword evidence="3 7" id="KW-0812">Transmembrane</keyword>
<feature type="transmembrane region" description="Helical" evidence="7">
    <location>
        <begin position="294"/>
        <end position="316"/>
    </location>
</feature>
<dbReference type="PANTHER" id="PTHR32361">
    <property type="entry name" value="FERRIC/CUPRIC REDUCTASE TRANSMEMBRANE COMPONENT"/>
    <property type="match status" value="1"/>
</dbReference>
<feature type="domain" description="FAD-binding 8" evidence="9">
    <location>
        <begin position="379"/>
        <end position="516"/>
    </location>
</feature>
<comment type="caution">
    <text evidence="10">The sequence shown here is derived from an EMBL/GenBank/DDBJ whole genome shotgun (WGS) entry which is preliminary data.</text>
</comment>
<comment type="subcellular location">
    <subcellularLocation>
        <location evidence="1">Membrane</location>
        <topology evidence="1">Multi-pass membrane protein</topology>
    </subcellularLocation>
</comment>
<sequence>MDHGEGGHHMAMSSPECLGNDSAFLTTLAWCMKTACDNDGISVPKREEFWATKVTGDESVLPKWPYTQALLEIKTPPTVVYNASELMNQTVLLAPEVYAMQSNFMVMFDFIEALQSKYIFTILGFALLTPILMTYLPLLPYMSTLISALKPYLLYPATISSYHVRPLPYYLGNAPTIGQSTYIFLFFLINLILTCINYRSSQPHPWFLPPREELLAYIGYRTGHIGYALLPLVILFSGRNNFLLWITNWSYGTYLLLHRWIARAFAFHAIVHSVTLLMDYQGTGSYAENSAMAYWHWGISATVITCFMLVLSTLWFRRKSYELFLILHIILAALVIVGCWYHVILRFGFNFYTNWLYAAIGVWVFDRVLRILWIWKNGVTKSVVTEVGEDHVRIDVQGIRWENKPGVIAFAYFPTLKPLRAYENHPFSVTSTALLRPTTSSVDTITDIDSTPSSEASIVKQPLDTTTPTPRAVQVQDAHPHSTTGVTLIVKKSTGLTQFLKSNASLLTLLDGPYTQTHTSQILTSDRVLLIGGGIGIMGLVSWLHTSHPSIKLFWNVKSRHAALVQEVSPALNKLAEHEKVVSVGERIDLERALKEEGAKGYERIGVVACGPGEMCDEVRKVVSGLGRGGRTRWELEVDAYSW</sequence>
<evidence type="ECO:0000256" key="5">
    <source>
        <dbReference type="ARBA" id="ARBA00023065"/>
    </source>
</evidence>
<dbReference type="Gene3D" id="3.40.50.80">
    <property type="entry name" value="Nucleotide-binding domain of ferredoxin-NADP reductase (FNR) module"/>
    <property type="match status" value="1"/>
</dbReference>
<protein>
    <submittedName>
        <fullName evidence="10">Uncharacterized protein</fullName>
    </submittedName>
</protein>